<name>A0ABX7EWF5_9HYPH</name>
<gene>
    <name evidence="1" type="ORF">D4A92_15095</name>
</gene>
<evidence type="ECO:0000313" key="2">
    <source>
        <dbReference type="Proteomes" id="UP000596351"/>
    </source>
</evidence>
<keyword evidence="2" id="KW-1185">Reference proteome</keyword>
<proteinExistence type="predicted"/>
<evidence type="ECO:0000313" key="1">
    <source>
        <dbReference type="EMBL" id="QRF52664.1"/>
    </source>
</evidence>
<accession>A0ABX7EWF5</accession>
<dbReference type="RefSeq" id="WP_203014933.1">
    <property type="nucleotide sequence ID" value="NZ_CP032405.1"/>
</dbReference>
<organism evidence="1 2">
    <name type="scientific">Rhizobium rosettiformans</name>
    <dbReference type="NCBI Taxonomy" id="1368430"/>
    <lineage>
        <taxon>Bacteria</taxon>
        <taxon>Pseudomonadati</taxon>
        <taxon>Pseudomonadota</taxon>
        <taxon>Alphaproteobacteria</taxon>
        <taxon>Hyphomicrobiales</taxon>
        <taxon>Rhizobiaceae</taxon>
        <taxon>Rhizobium/Agrobacterium group</taxon>
        <taxon>Rhizobium</taxon>
    </lineage>
</organism>
<reference evidence="1 2" key="1">
    <citation type="submission" date="2018-09" db="EMBL/GenBank/DDBJ databases">
        <title>Rhizobium sp. MAE2-X.</title>
        <authorList>
            <person name="Lee Y."/>
            <person name="Jeon C.O."/>
        </authorList>
    </citation>
    <scope>NUCLEOTIDE SEQUENCE [LARGE SCALE GENOMIC DNA]</scope>
    <source>
        <strain evidence="1 2">MAE2-X</strain>
    </source>
</reference>
<dbReference type="EMBL" id="CP032405">
    <property type="protein sequence ID" value="QRF52664.1"/>
    <property type="molecule type" value="Genomic_DNA"/>
</dbReference>
<dbReference type="Proteomes" id="UP000596351">
    <property type="component" value="Chromosome"/>
</dbReference>
<sequence length="236" mass="25602">MVDRISYKEFKDELLLSLAVLANGETSKFLNPLDAAKKIEERHSSSWVMSAAKDLRDSGFLTGQTYLSGGGSYALSGPGLERAEEIASERAADLYELIDEANAFPLGDEHGNNIVDEKGNSILVQLDPWKEPASSIIQIDHVAPDFKSLDRALRDQIEVLRGDNSLLAEGPEASQRLAELEAGKALLKAEQADASLIKRLLIPSLTWFSKKVGDEAASTAIQALIGIVLAWLATKI</sequence>
<protein>
    <submittedName>
        <fullName evidence="1">Uncharacterized protein</fullName>
    </submittedName>
</protein>